<comment type="caution">
    <text evidence="2">The sequence shown here is derived from an EMBL/GenBank/DDBJ whole genome shotgun (WGS) entry which is preliminary data.</text>
</comment>
<keyword evidence="3" id="KW-1185">Reference proteome</keyword>
<protein>
    <recommendedName>
        <fullName evidence="4">Tetratricopeptide repeat protein</fullName>
    </recommendedName>
</protein>
<sequence length="144" mass="16731">MKKLLLFVALFLFASTNLFANEYLQNYEMALKYKKEADYPNAIKYLLKALKEKEEDLEVAQNLCFEISECFRSKGDEKSALKFINAAVRNYGATLEDIAASTILNKDFLRTADASIDADFYDLHRIYLLKSKKIERKEYAKLMQ</sequence>
<feature type="signal peptide" evidence="1">
    <location>
        <begin position="1"/>
        <end position="20"/>
    </location>
</feature>
<proteinExistence type="predicted"/>
<accession>A0A562LSF7</accession>
<keyword evidence="1" id="KW-0732">Signal</keyword>
<feature type="chain" id="PRO_5022235850" description="Tetratricopeptide repeat protein" evidence="1">
    <location>
        <begin position="21"/>
        <end position="144"/>
    </location>
</feature>
<evidence type="ECO:0000313" key="2">
    <source>
        <dbReference type="EMBL" id="TWI10468.1"/>
    </source>
</evidence>
<evidence type="ECO:0008006" key="4">
    <source>
        <dbReference type="Google" id="ProtNLM"/>
    </source>
</evidence>
<evidence type="ECO:0000256" key="1">
    <source>
        <dbReference type="SAM" id="SignalP"/>
    </source>
</evidence>
<dbReference type="RefSeq" id="WP_035119081.1">
    <property type="nucleotide sequence ID" value="NZ_AVBI01000001.1"/>
</dbReference>
<organism evidence="2 3">
    <name type="scientific">Flavobacterium cauense R2A-7</name>
    <dbReference type="NCBI Taxonomy" id="1341154"/>
    <lineage>
        <taxon>Bacteria</taxon>
        <taxon>Pseudomonadati</taxon>
        <taxon>Bacteroidota</taxon>
        <taxon>Flavobacteriia</taxon>
        <taxon>Flavobacteriales</taxon>
        <taxon>Flavobacteriaceae</taxon>
        <taxon>Flavobacterium</taxon>
    </lineage>
</organism>
<dbReference type="OrthoDB" id="1377324at2"/>
<name>A0A562LSF7_9FLAO</name>
<dbReference type="STRING" id="1341154.FCR2A7T_00450"/>
<dbReference type="EMBL" id="VLKQ01000010">
    <property type="protein sequence ID" value="TWI10468.1"/>
    <property type="molecule type" value="Genomic_DNA"/>
</dbReference>
<evidence type="ECO:0000313" key="3">
    <source>
        <dbReference type="Proteomes" id="UP000319848"/>
    </source>
</evidence>
<dbReference type="Proteomes" id="UP000319848">
    <property type="component" value="Unassembled WGS sequence"/>
</dbReference>
<gene>
    <name evidence="2" type="ORF">IP98_02282</name>
</gene>
<reference evidence="2 3" key="1">
    <citation type="journal article" date="2015" name="Stand. Genomic Sci.">
        <title>Genomic Encyclopedia of Bacterial and Archaeal Type Strains, Phase III: the genomes of soil and plant-associated and newly described type strains.</title>
        <authorList>
            <person name="Whitman W.B."/>
            <person name="Woyke T."/>
            <person name="Klenk H.P."/>
            <person name="Zhou Y."/>
            <person name="Lilburn T.G."/>
            <person name="Beck B.J."/>
            <person name="De Vos P."/>
            <person name="Vandamme P."/>
            <person name="Eisen J.A."/>
            <person name="Garrity G."/>
            <person name="Hugenholtz P."/>
            <person name="Kyrpides N.C."/>
        </authorList>
    </citation>
    <scope>NUCLEOTIDE SEQUENCE [LARGE SCALE GENOMIC DNA]</scope>
    <source>
        <strain evidence="2 3">CGMCC 1.7270</strain>
    </source>
</reference>
<dbReference type="AlphaFoldDB" id="A0A562LSF7"/>